<dbReference type="InterPro" id="IPR050238">
    <property type="entry name" value="DNA_Rep/Repair_Clamp_Loader"/>
</dbReference>
<name>A0A8J3YUU4_9ACTN</name>
<dbReference type="SUPFAM" id="SSF52540">
    <property type="entry name" value="P-loop containing nucleoside triphosphate hydrolases"/>
    <property type="match status" value="1"/>
</dbReference>
<sequence length="394" mass="40995">MTVWADLVGQDAAIETLSRAARAARAVVDGESVEPGAMTHAWLFTGPPGSGRSVAARAFAAALQCPDGGCGVCAACHTTLGGTHADVRFVVPEGLSISVSEMRALVLRAASSPTQGRWQVLLVEDADRLTEAAGNALLKAVEEPPARTVFLLCTPSTHPDDISVTIRSRCRVVTLRQPPAEAVAEVLVRRDGIPPNVATWAASAAQGHVGRARHLARDPQAQSRREAVLAVPRRLTGVGACFDAANALIEAAESEAAASTSAVDAKEKAALETALGAGGTGKGAAGAARGTKGQITDLERRQKTRATRSQRDALDRALVDLAGFYRDALVSSVGAPVAPVHADVAGQSAAAARRWSPESTLRRLEAVLECRAAIDANVKPRIAVEAMMLALWRG</sequence>
<dbReference type="AlphaFoldDB" id="A0A8J3YUU4"/>
<dbReference type="PANTHER" id="PTHR11669:SF8">
    <property type="entry name" value="DNA POLYMERASE III SUBUNIT DELTA"/>
    <property type="match status" value="1"/>
</dbReference>
<dbReference type="GO" id="GO:0008408">
    <property type="term" value="F:3'-5' exonuclease activity"/>
    <property type="evidence" value="ECO:0007669"/>
    <property type="project" value="InterPro"/>
</dbReference>
<keyword evidence="4" id="KW-1185">Reference proteome</keyword>
<dbReference type="Proteomes" id="UP000619260">
    <property type="component" value="Unassembled WGS sequence"/>
</dbReference>
<dbReference type="InterPro" id="IPR004622">
    <property type="entry name" value="DNA_pol_HolB"/>
</dbReference>
<proteinExistence type="predicted"/>
<dbReference type="EMBL" id="BOPF01000074">
    <property type="protein sequence ID" value="GIJ52324.1"/>
    <property type="molecule type" value="Genomic_DNA"/>
</dbReference>
<evidence type="ECO:0000313" key="4">
    <source>
        <dbReference type="Proteomes" id="UP000619260"/>
    </source>
</evidence>
<dbReference type="Gene3D" id="3.40.50.300">
    <property type="entry name" value="P-loop containing nucleotide triphosphate hydrolases"/>
    <property type="match status" value="1"/>
</dbReference>
<feature type="domain" description="AAA+ ATPase" evidence="2">
    <location>
        <begin position="38"/>
        <end position="178"/>
    </location>
</feature>
<comment type="caution">
    <text evidence="3">The sequence shown here is derived from an EMBL/GenBank/DDBJ whole genome shotgun (WGS) entry which is preliminary data.</text>
</comment>
<dbReference type="RefSeq" id="WP_203905723.1">
    <property type="nucleotide sequence ID" value="NZ_BOPF01000074.1"/>
</dbReference>
<accession>A0A8J3YUU4</accession>
<dbReference type="InterPro" id="IPR027417">
    <property type="entry name" value="P-loop_NTPase"/>
</dbReference>
<gene>
    <name evidence="3" type="primary">holB</name>
    <name evidence="3" type="ORF">Val02_92100</name>
</gene>
<evidence type="ECO:0000259" key="2">
    <source>
        <dbReference type="SMART" id="SM00382"/>
    </source>
</evidence>
<dbReference type="SMART" id="SM00382">
    <property type="entry name" value="AAA"/>
    <property type="match status" value="1"/>
</dbReference>
<dbReference type="GO" id="GO:0006261">
    <property type="term" value="P:DNA-templated DNA replication"/>
    <property type="evidence" value="ECO:0007669"/>
    <property type="project" value="TreeGrafter"/>
</dbReference>
<evidence type="ECO:0000313" key="3">
    <source>
        <dbReference type="EMBL" id="GIJ52324.1"/>
    </source>
</evidence>
<dbReference type="NCBIfam" id="TIGR00678">
    <property type="entry name" value="holB"/>
    <property type="match status" value="1"/>
</dbReference>
<dbReference type="InterPro" id="IPR003593">
    <property type="entry name" value="AAA+_ATPase"/>
</dbReference>
<dbReference type="Pfam" id="PF13177">
    <property type="entry name" value="DNA_pol3_delta2"/>
    <property type="match status" value="1"/>
</dbReference>
<dbReference type="GO" id="GO:0003887">
    <property type="term" value="F:DNA-directed DNA polymerase activity"/>
    <property type="evidence" value="ECO:0007669"/>
    <property type="project" value="InterPro"/>
</dbReference>
<evidence type="ECO:0000256" key="1">
    <source>
        <dbReference type="SAM" id="MobiDB-lite"/>
    </source>
</evidence>
<dbReference type="PANTHER" id="PTHR11669">
    <property type="entry name" value="REPLICATION FACTOR C / DNA POLYMERASE III GAMMA-TAU SUBUNIT"/>
    <property type="match status" value="1"/>
</dbReference>
<organism evidence="3 4">
    <name type="scientific">Virgisporangium aliadipatigenens</name>
    <dbReference type="NCBI Taxonomy" id="741659"/>
    <lineage>
        <taxon>Bacteria</taxon>
        <taxon>Bacillati</taxon>
        <taxon>Actinomycetota</taxon>
        <taxon>Actinomycetes</taxon>
        <taxon>Micromonosporales</taxon>
        <taxon>Micromonosporaceae</taxon>
        <taxon>Virgisporangium</taxon>
    </lineage>
</organism>
<reference evidence="3" key="1">
    <citation type="submission" date="2021-01" db="EMBL/GenBank/DDBJ databases">
        <title>Whole genome shotgun sequence of Virgisporangium aliadipatigenens NBRC 105644.</title>
        <authorList>
            <person name="Komaki H."/>
            <person name="Tamura T."/>
        </authorList>
    </citation>
    <scope>NUCLEOTIDE SEQUENCE</scope>
    <source>
        <strain evidence="3">NBRC 105644</strain>
    </source>
</reference>
<feature type="region of interest" description="Disordered" evidence="1">
    <location>
        <begin position="277"/>
        <end position="310"/>
    </location>
</feature>
<dbReference type="NCBIfam" id="NF005926">
    <property type="entry name" value="PRK07940.1"/>
    <property type="match status" value="1"/>
</dbReference>
<protein>
    <submittedName>
        <fullName evidence="3">DNA polymerase III subunit delta</fullName>
    </submittedName>
</protein>